<gene>
    <name evidence="2" type="ORF">B1A_03667</name>
    <name evidence="1" type="ORF">B1B_14398</name>
</gene>
<comment type="caution">
    <text evidence="1">The sequence shown here is derived from an EMBL/GenBank/DDBJ whole genome shotgun (WGS) entry which is preliminary data.</text>
</comment>
<protein>
    <submittedName>
        <fullName evidence="1">Phage Gp37Gp68</fullName>
    </submittedName>
</protein>
<dbReference type="EMBL" id="AUZY01009537">
    <property type="protein sequence ID" value="EQD41740.1"/>
    <property type="molecule type" value="Genomic_DNA"/>
</dbReference>
<sequence length="193" mass="21669">MGDRTGISWTDATWNPLRGCSRVSAGCVHCYAEIVAARFSGPDQPYEGLLHPITHGWNGQLRFVEGALEQPLRWSRSRLIFVNSMSDLFHENVPDDWIDRIFAVMALAPRHTFQVLTKRPERMLAYLGQLTDNREHAIGAQMLAISRGRDPGLPELPLPNVWLGVSVEDQAAADVRIPLLLQCPATVRWLSCE</sequence>
<dbReference type="AlphaFoldDB" id="T1AID1"/>
<reference evidence="1" key="1">
    <citation type="submission" date="2013-08" db="EMBL/GenBank/DDBJ databases">
        <authorList>
            <person name="Mendez C."/>
            <person name="Richter M."/>
            <person name="Ferrer M."/>
            <person name="Sanchez J."/>
        </authorList>
    </citation>
    <scope>NUCLEOTIDE SEQUENCE</scope>
</reference>
<reference evidence="1" key="2">
    <citation type="journal article" date="2014" name="ISME J.">
        <title>Microbial stratification in low pH oxic and suboxic macroscopic growths along an acid mine drainage.</title>
        <authorList>
            <person name="Mendez-Garcia C."/>
            <person name="Mesa V."/>
            <person name="Sprenger R.R."/>
            <person name="Richter M."/>
            <person name="Diez M.S."/>
            <person name="Solano J."/>
            <person name="Bargiela R."/>
            <person name="Golyshina O.V."/>
            <person name="Manteca A."/>
            <person name="Ramos J.L."/>
            <person name="Gallego J.R."/>
            <person name="Llorente I."/>
            <person name="Martins Dos Santos V.A."/>
            <person name="Jensen O.N."/>
            <person name="Pelaez A.I."/>
            <person name="Sanchez J."/>
            <person name="Ferrer M."/>
        </authorList>
    </citation>
    <scope>NUCLEOTIDE SEQUENCE</scope>
</reference>
<feature type="non-terminal residue" evidence="1">
    <location>
        <position position="193"/>
    </location>
</feature>
<evidence type="ECO:0000313" key="2">
    <source>
        <dbReference type="EMBL" id="EQD75851.1"/>
    </source>
</evidence>
<organism evidence="1">
    <name type="scientific">mine drainage metagenome</name>
    <dbReference type="NCBI Taxonomy" id="410659"/>
    <lineage>
        <taxon>unclassified sequences</taxon>
        <taxon>metagenomes</taxon>
        <taxon>ecological metagenomes</taxon>
    </lineage>
</organism>
<name>T1AID1_9ZZZZ</name>
<dbReference type="EMBL" id="AUZX01002687">
    <property type="protein sequence ID" value="EQD75851.1"/>
    <property type="molecule type" value="Genomic_DNA"/>
</dbReference>
<proteinExistence type="predicted"/>
<accession>T1AID1</accession>
<dbReference type="InterPro" id="IPR011101">
    <property type="entry name" value="DUF5131"/>
</dbReference>
<dbReference type="Pfam" id="PF07505">
    <property type="entry name" value="DUF5131"/>
    <property type="match status" value="1"/>
</dbReference>
<evidence type="ECO:0000313" key="1">
    <source>
        <dbReference type="EMBL" id="EQD41740.1"/>
    </source>
</evidence>